<feature type="transmembrane region" description="Helical" evidence="6">
    <location>
        <begin position="681"/>
        <end position="707"/>
    </location>
</feature>
<feature type="compositionally biased region" description="Basic and acidic residues" evidence="5">
    <location>
        <begin position="350"/>
        <end position="360"/>
    </location>
</feature>
<protein>
    <recommendedName>
        <fullName evidence="9">Membrane transporter protein</fullName>
    </recommendedName>
</protein>
<keyword evidence="3 6" id="KW-1133">Transmembrane helix</keyword>
<evidence type="ECO:0000256" key="5">
    <source>
        <dbReference type="SAM" id="MobiDB-lite"/>
    </source>
</evidence>
<accession>A0ABQ7J645</accession>
<feature type="region of interest" description="Disordered" evidence="5">
    <location>
        <begin position="334"/>
        <end position="366"/>
    </location>
</feature>
<feature type="region of interest" description="Disordered" evidence="5">
    <location>
        <begin position="377"/>
        <end position="396"/>
    </location>
</feature>
<evidence type="ECO:0000256" key="1">
    <source>
        <dbReference type="ARBA" id="ARBA00004141"/>
    </source>
</evidence>
<keyword evidence="8" id="KW-1185">Reference proteome</keyword>
<evidence type="ECO:0008006" key="9">
    <source>
        <dbReference type="Google" id="ProtNLM"/>
    </source>
</evidence>
<keyword evidence="4 6" id="KW-0472">Membrane</keyword>
<dbReference type="InterPro" id="IPR002781">
    <property type="entry name" value="TM_pro_TauE-like"/>
</dbReference>
<evidence type="ECO:0000256" key="4">
    <source>
        <dbReference type="ARBA" id="ARBA00023136"/>
    </source>
</evidence>
<feature type="transmembrane region" description="Helical" evidence="6">
    <location>
        <begin position="645"/>
        <end position="669"/>
    </location>
</feature>
<dbReference type="EMBL" id="JADAQX010000766">
    <property type="protein sequence ID" value="KAF8819423.1"/>
    <property type="molecule type" value="Genomic_DNA"/>
</dbReference>
<feature type="region of interest" description="Disordered" evidence="5">
    <location>
        <begin position="423"/>
        <end position="463"/>
    </location>
</feature>
<reference evidence="7 8" key="1">
    <citation type="journal article" date="2020" name="bioRxiv">
        <title>Metabolic contributions of an alphaproteobacterial endosymbiont in the apicomplexan Cardiosporidium cionae.</title>
        <authorList>
            <person name="Hunter E.S."/>
            <person name="Paight C.J."/>
            <person name="Lane C.E."/>
        </authorList>
    </citation>
    <scope>NUCLEOTIDE SEQUENCE [LARGE SCALE GENOMIC DNA]</scope>
    <source>
        <strain evidence="7">ESH_2018</strain>
    </source>
</reference>
<dbReference type="Proteomes" id="UP000823046">
    <property type="component" value="Unassembled WGS sequence"/>
</dbReference>
<comment type="subcellular location">
    <subcellularLocation>
        <location evidence="1">Membrane</location>
        <topology evidence="1">Multi-pass membrane protein</topology>
    </subcellularLocation>
</comment>
<feature type="transmembrane region" description="Helical" evidence="6">
    <location>
        <begin position="182"/>
        <end position="201"/>
    </location>
</feature>
<feature type="transmembrane region" description="Helical" evidence="6">
    <location>
        <begin position="527"/>
        <end position="552"/>
    </location>
</feature>
<evidence type="ECO:0000256" key="3">
    <source>
        <dbReference type="ARBA" id="ARBA00022989"/>
    </source>
</evidence>
<feature type="transmembrane region" description="Helical" evidence="6">
    <location>
        <begin position="564"/>
        <end position="586"/>
    </location>
</feature>
<name>A0ABQ7J645_9APIC</name>
<gene>
    <name evidence="7" type="ORF">IE077_000065</name>
</gene>
<feature type="compositionally biased region" description="Low complexity" evidence="5">
    <location>
        <begin position="377"/>
        <end position="387"/>
    </location>
</feature>
<feature type="region of interest" description="Disordered" evidence="5">
    <location>
        <begin position="249"/>
        <end position="319"/>
    </location>
</feature>
<feature type="compositionally biased region" description="Polar residues" evidence="5">
    <location>
        <begin position="444"/>
        <end position="461"/>
    </location>
</feature>
<evidence type="ECO:0000313" key="8">
    <source>
        <dbReference type="Proteomes" id="UP000823046"/>
    </source>
</evidence>
<evidence type="ECO:0000256" key="6">
    <source>
        <dbReference type="SAM" id="Phobius"/>
    </source>
</evidence>
<feature type="transmembrane region" description="Helical" evidence="6">
    <location>
        <begin position="20"/>
        <end position="48"/>
    </location>
</feature>
<dbReference type="PANTHER" id="PTHR14255">
    <property type="entry name" value="CEREBLON"/>
    <property type="match status" value="1"/>
</dbReference>
<proteinExistence type="predicted"/>
<evidence type="ECO:0000313" key="7">
    <source>
        <dbReference type="EMBL" id="KAF8819423.1"/>
    </source>
</evidence>
<organism evidence="7 8">
    <name type="scientific">Cardiosporidium cionae</name>
    <dbReference type="NCBI Taxonomy" id="476202"/>
    <lineage>
        <taxon>Eukaryota</taxon>
        <taxon>Sar</taxon>
        <taxon>Alveolata</taxon>
        <taxon>Apicomplexa</taxon>
        <taxon>Aconoidasida</taxon>
        <taxon>Nephromycida</taxon>
        <taxon>Cardiosporidium</taxon>
    </lineage>
</organism>
<feature type="transmembrane region" description="Helical" evidence="6">
    <location>
        <begin position="152"/>
        <end position="175"/>
    </location>
</feature>
<feature type="transmembrane region" description="Helical" evidence="6">
    <location>
        <begin position="121"/>
        <end position="140"/>
    </location>
</feature>
<dbReference type="PANTHER" id="PTHR14255:SF3">
    <property type="entry name" value="SULFITE EXPORTER TAUE_SAFE FAMILY PROTEIN 5-RELATED"/>
    <property type="match status" value="1"/>
</dbReference>
<feature type="transmembrane region" description="Helical" evidence="6">
    <location>
        <begin position="713"/>
        <end position="733"/>
    </location>
</feature>
<dbReference type="Pfam" id="PF01925">
    <property type="entry name" value="TauE"/>
    <property type="match status" value="1"/>
</dbReference>
<feature type="compositionally biased region" description="Low complexity" evidence="5">
    <location>
        <begin position="431"/>
        <end position="443"/>
    </location>
</feature>
<feature type="transmembrane region" description="Helical" evidence="6">
    <location>
        <begin position="742"/>
        <end position="764"/>
    </location>
</feature>
<evidence type="ECO:0000256" key="2">
    <source>
        <dbReference type="ARBA" id="ARBA00022692"/>
    </source>
</evidence>
<keyword evidence="2 6" id="KW-0812">Transmembrane</keyword>
<feature type="transmembrane region" description="Helical" evidence="6">
    <location>
        <begin position="81"/>
        <end position="114"/>
    </location>
</feature>
<sequence length="765" mass="83135">MGKPCHTSLEAKGLVTRRSFFTFASLYLLFLVWVINLCVSSSFAAAAAEEPYTNLPLEQITTQFRGPSIDFNSLSFGNPRLYIMISLVLVGSILAAASGIGRGGIFVSILFYFGNYGIKEAIPISKGLIFASAVIAFYINCGEVHPQDGGPVVNLNVMKILVPGALAGSSIGVFLNQKVPDLAIVIGLVVFISLTFFITLYKGLRKFQQETIEGKLPPFNEIPLTNVSFTIPLTLDAYEFYTIRNTAKSSKETRHTATETNPFANAKDGSCRSLSPTPSEGDDDYTFTSYSGRKFKQTGVHSTPPPARKAFKTNAEKNQKTGKVNFTVAPVADAPQVRNTASSVENGIDENPKPPKSTHDKKLRVWKPRLYTPKSAATYSTTSASHANGSESRMLNFSTPSTQSHISSMFSWRRRDNVLSTTISRGVPEISSPNDDTPSSSTNKFSQNNEFFPPSNDSASMRNGFRLNEENGEIESGAGESFTHLNLTSSWASLDLAGSIKSSSSVPTNLQVLGNRRMFHSSVPNPLVAYSLLQFAIFLVILFSFSVACGVIITSSALMAPEALAAIGVTIVFALLVQLIFLIDILRSNPQVSGLSLWEVLGNLFSRDRFQFNAINYLFPSSRDLDSSLIASSNFNIFGQGKSKLIPFAAFIGAALAGLLGIDSSLIITPMLLWAEYDPTVAIASSSTCLLLTAPSIMLQFLLLNLLSIPETILFGLVALVGNVIGAQLVFFVSKRYKRRSYLIFSVSFAAVTAIVFLVLKFFVF</sequence>
<comment type="caution">
    <text evidence="7">The sequence shown here is derived from an EMBL/GenBank/DDBJ whole genome shotgun (WGS) entry which is preliminary data.</text>
</comment>